<dbReference type="GO" id="GO:0042834">
    <property type="term" value="F:peptidoglycan binding"/>
    <property type="evidence" value="ECO:0007669"/>
    <property type="project" value="InterPro"/>
</dbReference>
<feature type="domain" description="SPOR" evidence="1">
    <location>
        <begin position="233"/>
        <end position="309"/>
    </location>
</feature>
<dbReference type="STRING" id="946077.W5A_00485"/>
<gene>
    <name evidence="2" type="ORF">W5A_00485</name>
</gene>
<proteinExistence type="predicted"/>
<dbReference type="RefSeq" id="WP_008236287.1">
    <property type="nucleotide sequence ID" value="NZ_AJJU01000002.1"/>
</dbReference>
<dbReference type="Pfam" id="PF18175">
    <property type="entry name" value="HU-CCDC81_bac_2"/>
    <property type="match status" value="1"/>
</dbReference>
<keyword evidence="3" id="KW-1185">Reference proteome</keyword>
<dbReference type="eggNOG" id="COG3087">
    <property type="taxonomic scope" value="Bacteria"/>
</dbReference>
<protein>
    <submittedName>
        <fullName evidence="2">Sporulation domain-containing protein</fullName>
    </submittedName>
</protein>
<dbReference type="PROSITE" id="PS51724">
    <property type="entry name" value="SPOR"/>
    <property type="match status" value="1"/>
</dbReference>
<sequence>MRLEYYIHDLLYRYQCVTVPGFGAFITNYKPAQLSTSTHTFFPPSKEIAFNAQLNSNDGLLVSYIAESDKLSYDEALAMVKSRVTIWNQQLEQNECLVLKQLGELWINSSQKIQFQPSLTTNYLTESFGLTSFVSQEITREVLKQEVASLEEKAPIRFTPEKRRIPAFVKYAAVLALTASLGLVGMDSYQQQQQIQLQIVEQEAQAKVAKTIQQATFFDAEPIELPSLKLNIIKEPMPYHVVAGAFRVSENADKKVEELKAEGYKASKVGVNKYGLHQVAYQSFATMDAANAFLEILKTKQKEGWVLISE</sequence>
<name>I0WJ88_9FLAO</name>
<dbReference type="Proteomes" id="UP000005938">
    <property type="component" value="Unassembled WGS sequence"/>
</dbReference>
<organism evidence="2 3">
    <name type="scientific">Imtechella halotolerans K1</name>
    <dbReference type="NCBI Taxonomy" id="946077"/>
    <lineage>
        <taxon>Bacteria</taxon>
        <taxon>Pseudomonadati</taxon>
        <taxon>Bacteroidota</taxon>
        <taxon>Flavobacteriia</taxon>
        <taxon>Flavobacteriales</taxon>
        <taxon>Flavobacteriaceae</taxon>
        <taxon>Imtechella</taxon>
    </lineage>
</organism>
<dbReference type="InterPro" id="IPR041268">
    <property type="entry name" value="HU-CCDC81_bac_2"/>
</dbReference>
<dbReference type="PATRIC" id="fig|946077.3.peg.102"/>
<dbReference type="EMBL" id="AJJU01000002">
    <property type="protein sequence ID" value="EID76454.1"/>
    <property type="molecule type" value="Genomic_DNA"/>
</dbReference>
<dbReference type="SUPFAM" id="SSF110997">
    <property type="entry name" value="Sporulation related repeat"/>
    <property type="match status" value="1"/>
</dbReference>
<evidence type="ECO:0000313" key="2">
    <source>
        <dbReference type="EMBL" id="EID76454.1"/>
    </source>
</evidence>
<reference evidence="2 3" key="1">
    <citation type="journal article" date="2012" name="J. Bacteriol.">
        <title>Genome Sequence of the Halotolerant Bacterium Imtechella halotolerans K1T.</title>
        <authorList>
            <person name="Kumar S."/>
            <person name="Vikram S."/>
            <person name="Subramanian S."/>
            <person name="Raghava G.P."/>
            <person name="Pinnaka A.K."/>
        </authorList>
    </citation>
    <scope>NUCLEOTIDE SEQUENCE [LARGE SCALE GENOMIC DNA]</scope>
    <source>
        <strain evidence="2 3">K1</strain>
    </source>
</reference>
<evidence type="ECO:0000313" key="3">
    <source>
        <dbReference type="Proteomes" id="UP000005938"/>
    </source>
</evidence>
<dbReference type="Pfam" id="PF18174">
    <property type="entry name" value="HU-CCDC81_bac_1"/>
    <property type="match status" value="1"/>
</dbReference>
<dbReference type="Gene3D" id="3.30.70.1070">
    <property type="entry name" value="Sporulation related repeat"/>
    <property type="match status" value="1"/>
</dbReference>
<comment type="caution">
    <text evidence="2">The sequence shown here is derived from an EMBL/GenBank/DDBJ whole genome shotgun (WGS) entry which is preliminary data.</text>
</comment>
<accession>I0WJ88</accession>
<dbReference type="InterPro" id="IPR036680">
    <property type="entry name" value="SPOR-like_sf"/>
</dbReference>
<evidence type="ECO:0000259" key="1">
    <source>
        <dbReference type="PROSITE" id="PS51724"/>
    </source>
</evidence>
<dbReference type="InterPro" id="IPR007730">
    <property type="entry name" value="SPOR-like_dom"/>
</dbReference>
<dbReference type="Pfam" id="PF05036">
    <property type="entry name" value="SPOR"/>
    <property type="match status" value="1"/>
</dbReference>
<dbReference type="AlphaFoldDB" id="I0WJ88"/>
<dbReference type="OrthoDB" id="653949at2"/>
<dbReference type="InterPro" id="IPR040495">
    <property type="entry name" value="HU-CCDC81_bac_1"/>
</dbReference>